<dbReference type="GO" id="GO:0009307">
    <property type="term" value="P:DNA restriction-modification system"/>
    <property type="evidence" value="ECO:0007669"/>
    <property type="project" value="UniProtKB-KW"/>
</dbReference>
<dbReference type="SUPFAM" id="SSF116734">
    <property type="entry name" value="DNA methylase specificity domain"/>
    <property type="match status" value="1"/>
</dbReference>
<comment type="catalytic activity">
    <reaction evidence="8">
        <text>a 2'-deoxyadenosine in DNA + S-adenosyl-L-methionine = an N(6)-methyl-2'-deoxyadenosine in DNA + S-adenosyl-L-homocysteine + H(+)</text>
        <dbReference type="Rhea" id="RHEA:15197"/>
        <dbReference type="Rhea" id="RHEA-COMP:12418"/>
        <dbReference type="Rhea" id="RHEA-COMP:12419"/>
        <dbReference type="ChEBI" id="CHEBI:15378"/>
        <dbReference type="ChEBI" id="CHEBI:57856"/>
        <dbReference type="ChEBI" id="CHEBI:59789"/>
        <dbReference type="ChEBI" id="CHEBI:90615"/>
        <dbReference type="ChEBI" id="CHEBI:90616"/>
        <dbReference type="EC" id="2.1.1.72"/>
    </reaction>
</comment>
<dbReference type="PANTHER" id="PTHR42998:SF1">
    <property type="entry name" value="TYPE I RESTRICTION ENZYME HINDI METHYLASE SUBUNIT"/>
    <property type="match status" value="1"/>
</dbReference>
<dbReference type="InterPro" id="IPR044946">
    <property type="entry name" value="Restrct_endonuc_typeI_TRD_sf"/>
</dbReference>
<keyword evidence="5" id="KW-0949">S-adenosyl-L-methionine</keyword>
<dbReference type="PANTHER" id="PTHR42998">
    <property type="entry name" value="TYPE I RESTRICTION ENZYME HINDVIIP M PROTEIN-RELATED"/>
    <property type="match status" value="1"/>
</dbReference>
<dbReference type="GO" id="GO:0032259">
    <property type="term" value="P:methylation"/>
    <property type="evidence" value="ECO:0007669"/>
    <property type="project" value="UniProtKB-KW"/>
</dbReference>
<evidence type="ECO:0000256" key="4">
    <source>
        <dbReference type="ARBA" id="ARBA00022679"/>
    </source>
</evidence>
<feature type="domain" description="Type I restriction enzyme R protein N-terminal" evidence="10">
    <location>
        <begin position="13"/>
        <end position="109"/>
    </location>
</feature>
<dbReference type="GO" id="GO:0003677">
    <property type="term" value="F:DNA binding"/>
    <property type="evidence" value="ECO:0007669"/>
    <property type="project" value="UniProtKB-KW"/>
</dbReference>
<sequence length="840" mass="94925">MSSINTETETVVKKILPYLQRRGYDLSSDLDFETGVSISDRYSKGYIDILVTGGKIKPLFLIEAKKISKKLTSQDRDQAISYAKSKEINVPFVVVTNGVDIQCFNSENKARILWDGKAQDKIPTKEQLKRVIQVLRENPNETVIEISNSSKEDSSLPFRPGLALRQLNSLFYKCHGAIRKIEKSEEGAFADFSKILFLKLLEEKEDLENDFRLPYSYRFHELALKPDSEADQVKDSILSMINSIVDSRSYGRVLEDKILLKNPKTFQYTVRELSAVSFCDCSLDSKGAAFEYFVRATLKGKKLGQYFTPRELVQAMFALVGKKKIINSIISGNSIKILDPACGTGGFLVFLMQDTIRQVSSLYKARDITKKTYENSIKLIKEKVFFGSDANEGVAASAKMNMIIAGDGHTNIQHEDSLSKKAVNWSVDNPDCDIILTNPPFGTSETDSLSAHDWEQFDVRSGKGQYLFLQKMVKTLKPGIGEFCTVIDEGVLNNENASLLRKWLMQQCRLIAVVNLPSETFKPNKINVKSSLLYFEKRDRPDVDLEDVYKVSVCKFDSLGYQGSGDKIRGFDLELFLDDISVRLLTQSSGNHRHGYSWEAFDIESEIIINDPTCRFDFKYWNTDTRDKINKIHSKFKATVKDVNTIKTSRGKSPSAENYVDEQEGYAIVIKSGSNISKYGKIITDGADWIEKAVYDEFIEQSVNAEENINIIKKEDILLSSTGDGTLGKSAVYDRDYPAIADSHVTIIRVDKSIIDPYYLCDYLRNGFGSVQIDRLFTGSTGMIELTPDQVDSIVIDLHSSVEEQRDISRNMRKLENNYIKTICDADKILNKSKAVMMDI</sequence>
<dbReference type="Gene3D" id="1.20.1260.30">
    <property type="match status" value="1"/>
</dbReference>
<reference evidence="12" key="1">
    <citation type="submission" date="2019-02" db="EMBL/GenBank/DDBJ databases">
        <authorList>
            <person name="Gruber-Vodicka R. H."/>
            <person name="Seah K. B. B."/>
        </authorList>
    </citation>
    <scope>NUCLEOTIDE SEQUENCE</scope>
    <source>
        <strain evidence="12">BECK_BY19</strain>
        <strain evidence="11">BECK_BY8</strain>
    </source>
</reference>
<dbReference type="InterPro" id="IPR003356">
    <property type="entry name" value="DNA_methylase_A-5"/>
</dbReference>
<dbReference type="AlphaFoldDB" id="A0A451AU81"/>
<dbReference type="InterPro" id="IPR029464">
    <property type="entry name" value="HSDR_N"/>
</dbReference>
<dbReference type="Gene3D" id="3.90.220.20">
    <property type="entry name" value="DNA methylase specificity domains"/>
    <property type="match status" value="1"/>
</dbReference>
<evidence type="ECO:0000256" key="5">
    <source>
        <dbReference type="ARBA" id="ARBA00022691"/>
    </source>
</evidence>
<dbReference type="EMBL" id="CAADFZ010000015">
    <property type="protein sequence ID" value="VFK60989.1"/>
    <property type="molecule type" value="Genomic_DNA"/>
</dbReference>
<dbReference type="GO" id="GO:0009007">
    <property type="term" value="F:site-specific DNA-methyltransferase (adenine-specific) activity"/>
    <property type="evidence" value="ECO:0007669"/>
    <property type="project" value="UniProtKB-EC"/>
</dbReference>
<evidence type="ECO:0000256" key="3">
    <source>
        <dbReference type="ARBA" id="ARBA00022603"/>
    </source>
</evidence>
<dbReference type="InterPro" id="IPR052916">
    <property type="entry name" value="Type-I_RE_MTase_Subunit"/>
</dbReference>
<evidence type="ECO:0000256" key="6">
    <source>
        <dbReference type="ARBA" id="ARBA00022747"/>
    </source>
</evidence>
<comment type="similarity">
    <text evidence="1">Belongs to the N(4)/N(6)-methyltransferase family.</text>
</comment>
<dbReference type="Gene3D" id="3.90.1570.30">
    <property type="match status" value="1"/>
</dbReference>
<dbReference type="InterPro" id="IPR038333">
    <property type="entry name" value="T1MK-like_N_sf"/>
</dbReference>
<evidence type="ECO:0000256" key="2">
    <source>
        <dbReference type="ARBA" id="ARBA00011900"/>
    </source>
</evidence>
<accession>A0A451AU81</accession>
<keyword evidence="4" id="KW-0808">Transferase</keyword>
<evidence type="ECO:0000313" key="11">
    <source>
        <dbReference type="EMBL" id="VFK60989.1"/>
    </source>
</evidence>
<protein>
    <recommendedName>
        <fullName evidence="2">site-specific DNA-methyltransferase (adenine-specific)</fullName>
        <ecNumber evidence="2">2.1.1.72</ecNumber>
    </recommendedName>
</protein>
<dbReference type="Gene3D" id="3.40.50.150">
    <property type="entry name" value="Vaccinia Virus protein VP39"/>
    <property type="match status" value="1"/>
</dbReference>
<evidence type="ECO:0000259" key="10">
    <source>
        <dbReference type="Pfam" id="PF13588"/>
    </source>
</evidence>
<organism evidence="12">
    <name type="scientific">Candidatus Kentrum sp. UNK</name>
    <dbReference type="NCBI Taxonomy" id="2126344"/>
    <lineage>
        <taxon>Bacteria</taxon>
        <taxon>Pseudomonadati</taxon>
        <taxon>Pseudomonadota</taxon>
        <taxon>Gammaproteobacteria</taxon>
        <taxon>Candidatus Kentrum</taxon>
    </lineage>
</organism>
<name>A0A451AU81_9GAMM</name>
<gene>
    <name evidence="11" type="ORF">BECKUNK1418G_GA0071005_10152</name>
    <name evidence="12" type="ORF">BECKUNK1418H_GA0071006_101636</name>
</gene>
<dbReference type="EC" id="2.1.1.72" evidence="2"/>
<dbReference type="Pfam" id="PF02384">
    <property type="entry name" value="N6_Mtase"/>
    <property type="match status" value="1"/>
</dbReference>
<evidence type="ECO:0000313" key="12">
    <source>
        <dbReference type="EMBL" id="VFK69609.1"/>
    </source>
</evidence>
<evidence type="ECO:0000259" key="9">
    <source>
        <dbReference type="Pfam" id="PF02384"/>
    </source>
</evidence>
<dbReference type="EMBL" id="CAADGD010000016">
    <property type="protein sequence ID" value="VFK69609.1"/>
    <property type="molecule type" value="Genomic_DNA"/>
</dbReference>
<dbReference type="SUPFAM" id="SSF53335">
    <property type="entry name" value="S-adenosyl-L-methionine-dependent methyltransferases"/>
    <property type="match status" value="1"/>
</dbReference>
<dbReference type="InterPro" id="IPR029063">
    <property type="entry name" value="SAM-dependent_MTases_sf"/>
</dbReference>
<dbReference type="GO" id="GO:0008170">
    <property type="term" value="F:N-methyltransferase activity"/>
    <property type="evidence" value="ECO:0007669"/>
    <property type="project" value="InterPro"/>
</dbReference>
<evidence type="ECO:0000256" key="8">
    <source>
        <dbReference type="ARBA" id="ARBA00047942"/>
    </source>
</evidence>
<evidence type="ECO:0000256" key="1">
    <source>
        <dbReference type="ARBA" id="ARBA00006594"/>
    </source>
</evidence>
<keyword evidence="6" id="KW-0680">Restriction system</keyword>
<dbReference type="Pfam" id="PF13588">
    <property type="entry name" value="HSDR_N_2"/>
    <property type="match status" value="1"/>
</dbReference>
<evidence type="ECO:0000256" key="7">
    <source>
        <dbReference type="ARBA" id="ARBA00023125"/>
    </source>
</evidence>
<dbReference type="PROSITE" id="PS00092">
    <property type="entry name" value="N6_MTASE"/>
    <property type="match status" value="1"/>
</dbReference>
<keyword evidence="7" id="KW-0238">DNA-binding</keyword>
<feature type="domain" description="DNA methylase adenine-specific" evidence="9">
    <location>
        <begin position="284"/>
        <end position="539"/>
    </location>
</feature>
<keyword evidence="3" id="KW-0489">Methyltransferase</keyword>
<dbReference type="PRINTS" id="PR00507">
    <property type="entry name" value="N12N6MTFRASE"/>
</dbReference>
<proteinExistence type="inferred from homology"/>
<dbReference type="InterPro" id="IPR002052">
    <property type="entry name" value="DNA_methylase_N6_adenine_CS"/>
</dbReference>